<dbReference type="Proteomes" id="UP000593567">
    <property type="component" value="Unassembled WGS sequence"/>
</dbReference>
<dbReference type="PANTHER" id="PTHR13503:SF3">
    <property type="entry name" value="NEGATIVE ELONGATION FACTOR B"/>
    <property type="match status" value="1"/>
</dbReference>
<dbReference type="InterPro" id="IPR010405">
    <property type="entry name" value="COBRA1"/>
</dbReference>
<evidence type="ECO:0000313" key="3">
    <source>
        <dbReference type="EMBL" id="KAF6037741.1"/>
    </source>
</evidence>
<feature type="signal peptide" evidence="2">
    <location>
        <begin position="1"/>
        <end position="20"/>
    </location>
</feature>
<name>A0A7J7KII8_BUGNE</name>
<gene>
    <name evidence="3" type="ORF">EB796_003948</name>
</gene>
<dbReference type="OrthoDB" id="5548359at2759"/>
<evidence type="ECO:0008006" key="5">
    <source>
        <dbReference type="Google" id="ProtNLM"/>
    </source>
</evidence>
<dbReference type="EMBL" id="VXIV02000525">
    <property type="protein sequence ID" value="KAF6037741.1"/>
    <property type="molecule type" value="Genomic_DNA"/>
</dbReference>
<dbReference type="PANTHER" id="PTHR13503">
    <property type="entry name" value="NEGATIVE ELONGATION FACTOR COMPLEX MEMBER B"/>
    <property type="match status" value="1"/>
</dbReference>
<accession>A0A7J7KII8</accession>
<feature type="region of interest" description="Disordered" evidence="1">
    <location>
        <begin position="596"/>
        <end position="624"/>
    </location>
</feature>
<organism evidence="3 4">
    <name type="scientific">Bugula neritina</name>
    <name type="common">Brown bryozoan</name>
    <name type="synonym">Sertularia neritina</name>
    <dbReference type="NCBI Taxonomy" id="10212"/>
    <lineage>
        <taxon>Eukaryota</taxon>
        <taxon>Metazoa</taxon>
        <taxon>Spiralia</taxon>
        <taxon>Lophotrochozoa</taxon>
        <taxon>Bryozoa</taxon>
        <taxon>Gymnolaemata</taxon>
        <taxon>Cheilostomatida</taxon>
        <taxon>Flustrina</taxon>
        <taxon>Buguloidea</taxon>
        <taxon>Bugulidae</taxon>
        <taxon>Bugula</taxon>
    </lineage>
</organism>
<keyword evidence="4" id="KW-1185">Reference proteome</keyword>
<sequence length="624" mass="71657">MNMFFIFILIMIVLITITVCDEVNNQYLVRMSELEAIGIAGSNYLRETLTNCSDPLKAIEEFQEQNSILLPSLKPSLHFLDLHLINRVDFNTTGIYCIKHIAGITSVKVVIYHNQFVFKVVDVLRDALIKQITVINETEDDTQKTKKLSEMLDKSFPVIKNKKLQPIAMHIMKFLPKIKPKYLTQLEKEKELYKAAPTEAKRQIWQGNQGLFGDEVSPILNVYIKNKQSLLFEHRTRKSFFNLSPKVRRSDELVKRLVDMIGHNIDLYDMTLQFLRTLYLRTRNVQYCTLRSDILMALHEHEVNDICSLDPSHKFTWCLDACVREHYVDSKRAKELQGFLDGIKKGQEEVLSDLAMVLADPYALHTCCLTLIKLLHNSVTSEALPRDNGDYVLILRMIQLGLNAWNMMDKCSYKEAKMQPALVTQFLPDIETLMVEEQIRSHTQKLPDTQVEAAEGLPSSLLTMVSESEIAAYIMVYYASHVINSKEVLLYANVLEALKCEGDVAYSDTLLHYIVNDMAQHIESIMAANNLIYIVDMFFMTKISRESMTHHLLRLFWLIQKKIPSVVMIELLSRISVEGQDELVCYMYKTLQESAENSESETPMAVDFDKESPLSAVPMPSNAD</sequence>
<comment type="caution">
    <text evidence="3">The sequence shown here is derived from an EMBL/GenBank/DDBJ whole genome shotgun (WGS) entry which is preliminary data.</text>
</comment>
<evidence type="ECO:0000256" key="1">
    <source>
        <dbReference type="SAM" id="MobiDB-lite"/>
    </source>
</evidence>
<evidence type="ECO:0000256" key="2">
    <source>
        <dbReference type="SAM" id="SignalP"/>
    </source>
</evidence>
<keyword evidence="2" id="KW-0732">Signal</keyword>
<dbReference type="GO" id="GO:0034244">
    <property type="term" value="P:negative regulation of transcription elongation by RNA polymerase II"/>
    <property type="evidence" value="ECO:0007669"/>
    <property type="project" value="TreeGrafter"/>
</dbReference>
<dbReference type="Pfam" id="PF06209">
    <property type="entry name" value="COBRA1"/>
    <property type="match status" value="1"/>
</dbReference>
<dbReference type="GO" id="GO:0032021">
    <property type="term" value="C:NELF complex"/>
    <property type="evidence" value="ECO:0007669"/>
    <property type="project" value="TreeGrafter"/>
</dbReference>
<dbReference type="AlphaFoldDB" id="A0A7J7KII8"/>
<feature type="chain" id="PRO_5029516646" description="Negative elongation factor B" evidence="2">
    <location>
        <begin position="21"/>
        <end position="624"/>
    </location>
</feature>
<proteinExistence type="predicted"/>
<protein>
    <recommendedName>
        <fullName evidence="5">Negative elongation factor B</fullName>
    </recommendedName>
</protein>
<evidence type="ECO:0000313" key="4">
    <source>
        <dbReference type="Proteomes" id="UP000593567"/>
    </source>
</evidence>
<reference evidence="3" key="1">
    <citation type="submission" date="2020-06" db="EMBL/GenBank/DDBJ databases">
        <title>Draft genome of Bugula neritina, a colonial animal packing powerful symbionts and potential medicines.</title>
        <authorList>
            <person name="Rayko M."/>
        </authorList>
    </citation>
    <scope>NUCLEOTIDE SEQUENCE [LARGE SCALE GENOMIC DNA]</scope>
    <source>
        <strain evidence="3">Kwan_BN1</strain>
    </source>
</reference>